<dbReference type="HOGENOM" id="CLU_3379026_0_0_6"/>
<proteinExistence type="predicted"/>
<dbReference type="AlphaFoldDB" id="F3GSB9"/>
<organism evidence="1 2">
    <name type="scientific">Pseudomonas syringae pv. pisi str. 1704B</name>
    <dbReference type="NCBI Taxonomy" id="629263"/>
    <lineage>
        <taxon>Bacteria</taxon>
        <taxon>Pseudomonadati</taxon>
        <taxon>Pseudomonadota</taxon>
        <taxon>Gammaproteobacteria</taxon>
        <taxon>Pseudomonadales</taxon>
        <taxon>Pseudomonadaceae</taxon>
        <taxon>Pseudomonas</taxon>
        <taxon>Pseudomonas syringae</taxon>
    </lineage>
</organism>
<dbReference type="EMBL" id="AEAI01004972">
    <property type="protein sequence ID" value="EGH49972.1"/>
    <property type="molecule type" value="Genomic_DNA"/>
</dbReference>
<evidence type="ECO:0000313" key="2">
    <source>
        <dbReference type="Proteomes" id="UP000004986"/>
    </source>
</evidence>
<feature type="non-terminal residue" evidence="1">
    <location>
        <position position="34"/>
    </location>
</feature>
<accession>F3GSB9</accession>
<comment type="caution">
    <text evidence="1">The sequence shown here is derived from an EMBL/GenBank/DDBJ whole genome shotgun (WGS) entry which is preliminary data.</text>
</comment>
<keyword evidence="2" id="KW-1185">Reference proteome</keyword>
<evidence type="ECO:0000313" key="1">
    <source>
        <dbReference type="EMBL" id="EGH49972.1"/>
    </source>
</evidence>
<name>F3GSB9_PSESJ</name>
<reference evidence="1 2" key="1">
    <citation type="journal article" date="2011" name="PLoS Pathog.">
        <title>Dynamic evolution of pathogenicity revealed by sequencing and comparative genomics of 19 Pseudomonas syringae isolates.</title>
        <authorList>
            <person name="Baltrus D.A."/>
            <person name="Nishimura M.T."/>
            <person name="Romanchuk A."/>
            <person name="Chang J.H."/>
            <person name="Mukhtar M.S."/>
            <person name="Cherkis K."/>
            <person name="Roach J."/>
            <person name="Grant S.R."/>
            <person name="Jones C.D."/>
            <person name="Dangl J.L."/>
        </authorList>
    </citation>
    <scope>NUCLEOTIDE SEQUENCE [LARGE SCALE GENOMIC DNA]</scope>
    <source>
        <strain evidence="1 2">1704B</strain>
    </source>
</reference>
<sequence>NRTAELLKFYERPAKESIETILKRNGYLSRFLAA</sequence>
<feature type="non-terminal residue" evidence="1">
    <location>
        <position position="1"/>
    </location>
</feature>
<gene>
    <name evidence="1" type="ORF">PSYPI_49202</name>
</gene>
<protein>
    <submittedName>
        <fullName evidence="1">Glycerophosphodiester phosphodiesterase</fullName>
    </submittedName>
</protein>
<dbReference type="Proteomes" id="UP000004986">
    <property type="component" value="Unassembled WGS sequence"/>
</dbReference>